<dbReference type="AlphaFoldDB" id="A0A2P2LGD6"/>
<name>A0A2P2LGD6_RHIMU</name>
<evidence type="ECO:0000313" key="1">
    <source>
        <dbReference type="EMBL" id="MBX17035.1"/>
    </source>
</evidence>
<reference evidence="1" key="1">
    <citation type="submission" date="2018-02" db="EMBL/GenBank/DDBJ databases">
        <title>Rhizophora mucronata_Transcriptome.</title>
        <authorList>
            <person name="Meera S.P."/>
            <person name="Sreeshan A."/>
            <person name="Augustine A."/>
        </authorList>
    </citation>
    <scope>NUCLEOTIDE SEQUENCE</scope>
    <source>
        <tissue evidence="1">Leaf</tissue>
    </source>
</reference>
<accession>A0A2P2LGD6</accession>
<proteinExistence type="predicted"/>
<sequence>MYSTLPWIYKAASLYNTRKSSAFRYPLPSRPRFLGQKQISPVVATVYDNKIFIYHLLRCTKEIFMLTAGELITVFLSTQKICGFAMGDAGSLIVDHSVFLHPNYGGNAKCKRIKY</sequence>
<protein>
    <submittedName>
        <fullName evidence="1">Uncharacterized protein LOC103437416</fullName>
    </submittedName>
</protein>
<dbReference type="EMBL" id="GGEC01036551">
    <property type="protein sequence ID" value="MBX17035.1"/>
    <property type="molecule type" value="Transcribed_RNA"/>
</dbReference>
<organism evidence="1">
    <name type="scientific">Rhizophora mucronata</name>
    <name type="common">Asiatic mangrove</name>
    <dbReference type="NCBI Taxonomy" id="61149"/>
    <lineage>
        <taxon>Eukaryota</taxon>
        <taxon>Viridiplantae</taxon>
        <taxon>Streptophyta</taxon>
        <taxon>Embryophyta</taxon>
        <taxon>Tracheophyta</taxon>
        <taxon>Spermatophyta</taxon>
        <taxon>Magnoliopsida</taxon>
        <taxon>eudicotyledons</taxon>
        <taxon>Gunneridae</taxon>
        <taxon>Pentapetalae</taxon>
        <taxon>rosids</taxon>
        <taxon>fabids</taxon>
        <taxon>Malpighiales</taxon>
        <taxon>Rhizophoraceae</taxon>
        <taxon>Rhizophora</taxon>
    </lineage>
</organism>